<comment type="caution">
    <text evidence="2">The sequence shown here is derived from an EMBL/GenBank/DDBJ whole genome shotgun (WGS) entry which is preliminary data.</text>
</comment>
<proteinExistence type="predicted"/>
<evidence type="ECO:0000313" key="2">
    <source>
        <dbReference type="EMBL" id="RHW46707.1"/>
    </source>
</evidence>
<accession>A0A417Z7U3</accession>
<dbReference type="Proteomes" id="UP000285376">
    <property type="component" value="Unassembled WGS sequence"/>
</dbReference>
<reference evidence="2 3" key="1">
    <citation type="submission" date="2018-08" db="EMBL/GenBank/DDBJ databases">
        <title>Whole genome sequence analysis of Dermacoccus abyssi bacteria isolated from Deep Mariana trench Micromonospora spp reveals genes involved in the environmental adaptation and production of secondary metabolites.</title>
        <authorList>
            <person name="Abdel-Mageed W.M."/>
            <person name="Lehri B."/>
            <person name="Nouioui I."/>
            <person name="Goodfellow I."/>
            <person name="Jaspars M."/>
            <person name="Karlyshev A."/>
        </authorList>
    </citation>
    <scope>NUCLEOTIDE SEQUENCE [LARGE SCALE GENOMIC DNA]</scope>
    <source>
        <strain evidence="2 3">MT1.1</strain>
    </source>
</reference>
<sequence length="71" mass="7389">MVAFPHHEWTSSQGVFSGSVSGVDMNNPAHRPCSSTASDATPTSAANVRVGAVAAEEFAGVELVMMVLRVE</sequence>
<name>A0A417Z7U3_9MICO</name>
<protein>
    <submittedName>
        <fullName evidence="2">Uncharacterized protein</fullName>
    </submittedName>
</protein>
<gene>
    <name evidence="2" type="ORF">D1832_05625</name>
</gene>
<dbReference type="AlphaFoldDB" id="A0A417Z7U3"/>
<evidence type="ECO:0000313" key="3">
    <source>
        <dbReference type="Proteomes" id="UP000285376"/>
    </source>
</evidence>
<feature type="region of interest" description="Disordered" evidence="1">
    <location>
        <begin position="20"/>
        <end position="42"/>
    </location>
</feature>
<organism evidence="2 3">
    <name type="scientific">Dermacoccus abyssi</name>
    <dbReference type="NCBI Taxonomy" id="322596"/>
    <lineage>
        <taxon>Bacteria</taxon>
        <taxon>Bacillati</taxon>
        <taxon>Actinomycetota</taxon>
        <taxon>Actinomycetes</taxon>
        <taxon>Micrococcales</taxon>
        <taxon>Dermacoccaceae</taxon>
        <taxon>Dermacoccus</taxon>
    </lineage>
</organism>
<dbReference type="EMBL" id="QWLM01000004">
    <property type="protein sequence ID" value="RHW46707.1"/>
    <property type="molecule type" value="Genomic_DNA"/>
</dbReference>
<evidence type="ECO:0000256" key="1">
    <source>
        <dbReference type="SAM" id="MobiDB-lite"/>
    </source>
</evidence>